<organism evidence="1 2">
    <name type="scientific">Streptosporangium sandarakinum</name>
    <dbReference type="NCBI Taxonomy" id="1260955"/>
    <lineage>
        <taxon>Bacteria</taxon>
        <taxon>Bacillati</taxon>
        <taxon>Actinomycetota</taxon>
        <taxon>Actinomycetes</taxon>
        <taxon>Streptosporangiales</taxon>
        <taxon>Streptosporangiaceae</taxon>
        <taxon>Streptosporangium</taxon>
    </lineage>
</organism>
<dbReference type="EMBL" id="JACCCO010000004">
    <property type="protein sequence ID" value="NYF44588.1"/>
    <property type="molecule type" value="Genomic_DNA"/>
</dbReference>
<comment type="caution">
    <text evidence="1">The sequence shown here is derived from an EMBL/GenBank/DDBJ whole genome shotgun (WGS) entry which is preliminary data.</text>
</comment>
<protein>
    <submittedName>
        <fullName evidence="1">Uncharacterized protein</fullName>
    </submittedName>
</protein>
<proteinExistence type="predicted"/>
<sequence>MTYTAPQIRAMVAHIETCTECGDDAETPGVGEQRDSG</sequence>
<dbReference type="Proteomes" id="UP000576393">
    <property type="component" value="Unassembled WGS sequence"/>
</dbReference>
<accession>A0A852VAM6</accession>
<name>A0A852VAM6_9ACTN</name>
<evidence type="ECO:0000313" key="2">
    <source>
        <dbReference type="Proteomes" id="UP000576393"/>
    </source>
</evidence>
<evidence type="ECO:0000313" key="1">
    <source>
        <dbReference type="EMBL" id="NYF44588.1"/>
    </source>
</evidence>
<dbReference type="AlphaFoldDB" id="A0A852VAM6"/>
<gene>
    <name evidence="1" type="ORF">HDA43_006830</name>
</gene>
<reference evidence="1 2" key="1">
    <citation type="submission" date="2020-07" db="EMBL/GenBank/DDBJ databases">
        <title>Sequencing the genomes of 1000 actinobacteria strains.</title>
        <authorList>
            <person name="Klenk H.-P."/>
        </authorList>
    </citation>
    <scope>NUCLEOTIDE SEQUENCE [LARGE SCALE GENOMIC DNA]</scope>
    <source>
        <strain evidence="1 2">DSM 45763</strain>
    </source>
</reference>
<keyword evidence="2" id="KW-1185">Reference proteome</keyword>